<sequence length="224" mass="25197">MTLLIFMSVLLVFMSTFIVFGGGQIFIPVFSWIFTLLSENFGAHIDSEIAEKAFAVMNATPGIFGTKVALFTGYLISNDATQEGQWWGFITMIITYLCAVIPSILIMHLAMKLCAKNKNNVYFIAINKYMKPVMSAIVIGLAIQLFIGTLLPYVTFNKSDSYFLINTENVKSKVFSEWRLYALYAFVPMVIIATIVAQRKKIPLLYTILIAIVLALVIFQPWSI</sequence>
<feature type="transmembrane region" description="Helical" evidence="7">
    <location>
        <begin position="204"/>
        <end position="222"/>
    </location>
</feature>
<dbReference type="EMBL" id="CP051481">
    <property type="protein sequence ID" value="QJG66906.1"/>
    <property type="molecule type" value="Genomic_DNA"/>
</dbReference>
<dbReference type="RefSeq" id="WP_169604957.1">
    <property type="nucleotide sequence ID" value="NZ_CP051481.1"/>
</dbReference>
<dbReference type="GO" id="GO:0015109">
    <property type="term" value="F:chromate transmembrane transporter activity"/>
    <property type="evidence" value="ECO:0007669"/>
    <property type="project" value="InterPro"/>
</dbReference>
<keyword evidence="5 7" id="KW-1133">Transmembrane helix</keyword>
<evidence type="ECO:0000256" key="3">
    <source>
        <dbReference type="ARBA" id="ARBA00022475"/>
    </source>
</evidence>
<protein>
    <submittedName>
        <fullName evidence="8">Chromate transporter</fullName>
    </submittedName>
</protein>
<evidence type="ECO:0000256" key="7">
    <source>
        <dbReference type="SAM" id="Phobius"/>
    </source>
</evidence>
<name>A0A858U850_9MOLU</name>
<accession>A0A858U850</accession>
<evidence type="ECO:0000313" key="9">
    <source>
        <dbReference type="Proteomes" id="UP000501060"/>
    </source>
</evidence>
<comment type="subcellular location">
    <subcellularLocation>
        <location evidence="1">Cell membrane</location>
        <topology evidence="1">Multi-pass membrane protein</topology>
    </subcellularLocation>
</comment>
<gene>
    <name evidence="8" type="ORF">HGG69_01020</name>
</gene>
<keyword evidence="3" id="KW-1003">Cell membrane</keyword>
<evidence type="ECO:0000256" key="6">
    <source>
        <dbReference type="ARBA" id="ARBA00023136"/>
    </source>
</evidence>
<evidence type="ECO:0000256" key="1">
    <source>
        <dbReference type="ARBA" id="ARBA00004651"/>
    </source>
</evidence>
<dbReference type="GO" id="GO:0005886">
    <property type="term" value="C:plasma membrane"/>
    <property type="evidence" value="ECO:0007669"/>
    <property type="project" value="UniProtKB-SubCell"/>
</dbReference>
<keyword evidence="6 7" id="KW-0472">Membrane</keyword>
<keyword evidence="4 7" id="KW-0812">Transmembrane</keyword>
<evidence type="ECO:0000256" key="5">
    <source>
        <dbReference type="ARBA" id="ARBA00022989"/>
    </source>
</evidence>
<comment type="similarity">
    <text evidence="2">Belongs to the chromate ion transporter (CHR) (TC 2.A.51) family.</text>
</comment>
<feature type="transmembrane region" description="Helical" evidence="7">
    <location>
        <begin position="132"/>
        <end position="154"/>
    </location>
</feature>
<proteinExistence type="inferred from homology"/>
<evidence type="ECO:0000256" key="4">
    <source>
        <dbReference type="ARBA" id="ARBA00022692"/>
    </source>
</evidence>
<dbReference type="KEGG" id="mphe:HGG69_01020"/>
<keyword evidence="9" id="KW-1185">Reference proteome</keyword>
<dbReference type="AlphaFoldDB" id="A0A858U850"/>
<dbReference type="InterPro" id="IPR003370">
    <property type="entry name" value="Chromate_transpt"/>
</dbReference>
<feature type="transmembrane region" description="Helical" evidence="7">
    <location>
        <begin position="86"/>
        <end position="111"/>
    </location>
</feature>
<reference evidence="8 9" key="1">
    <citation type="submission" date="2020-04" db="EMBL/GenBank/DDBJ databases">
        <title>Novel Mycoplasma species detected in Phocoena phocoena (harbor porpoise) from the USA.</title>
        <authorList>
            <person name="Volokhov D.V."/>
        </authorList>
    </citation>
    <scope>NUCLEOTIDE SEQUENCE [LARGE SCALE GENOMIC DNA]</scope>
    <source>
        <strain evidence="8 9">Phocoena C-264-GEN</strain>
    </source>
</reference>
<evidence type="ECO:0000256" key="2">
    <source>
        <dbReference type="ARBA" id="ARBA00005262"/>
    </source>
</evidence>
<feature type="transmembrane region" description="Helical" evidence="7">
    <location>
        <begin position="178"/>
        <end position="197"/>
    </location>
</feature>
<evidence type="ECO:0000313" key="8">
    <source>
        <dbReference type="EMBL" id="QJG66906.1"/>
    </source>
</evidence>
<organism evidence="8 9">
    <name type="scientific">Mycoplasma phocoenae</name>
    <dbReference type="NCBI Taxonomy" id="754517"/>
    <lineage>
        <taxon>Bacteria</taxon>
        <taxon>Bacillati</taxon>
        <taxon>Mycoplasmatota</taxon>
        <taxon>Mollicutes</taxon>
        <taxon>Mycoplasmataceae</taxon>
        <taxon>Mycoplasma</taxon>
    </lineage>
</organism>
<dbReference type="Proteomes" id="UP000501060">
    <property type="component" value="Chromosome"/>
</dbReference>
<dbReference type="Pfam" id="PF02417">
    <property type="entry name" value="Chromate_transp"/>
    <property type="match status" value="1"/>
</dbReference>